<feature type="domain" description="DUF2062" evidence="2">
    <location>
        <begin position="30"/>
        <end position="161"/>
    </location>
</feature>
<evidence type="ECO:0000313" key="3">
    <source>
        <dbReference type="EMBL" id="TPX41163.1"/>
    </source>
</evidence>
<keyword evidence="1" id="KW-1133">Transmembrane helix</keyword>
<dbReference type="STRING" id="286115.A0A507CPV2"/>
<evidence type="ECO:0000256" key="1">
    <source>
        <dbReference type="SAM" id="Phobius"/>
    </source>
</evidence>
<feature type="transmembrane region" description="Helical" evidence="1">
    <location>
        <begin position="73"/>
        <end position="95"/>
    </location>
</feature>
<keyword evidence="5" id="KW-1185">Reference proteome</keyword>
<dbReference type="VEuPathDB" id="FungiDB:SeMB42_g05695"/>
<dbReference type="AlphaFoldDB" id="A0A507CPV2"/>
<keyword evidence="1" id="KW-0472">Membrane</keyword>
<dbReference type="Proteomes" id="UP000317494">
    <property type="component" value="Unassembled WGS sequence"/>
</dbReference>
<dbReference type="InterPro" id="IPR018639">
    <property type="entry name" value="DUF2062"/>
</dbReference>
<name>A0A507CPV2_9FUNG</name>
<dbReference type="PANTHER" id="PTHR35102:SF1">
    <property type="entry name" value="E3 UBIQUITIN-PROTEIN LIGASE"/>
    <property type="match status" value="1"/>
</dbReference>
<sequence length="170" mass="18834">MDAAKRNAPLPQRIFAWLKVNLWDRLLAEVKACATPEDLAYATTLGLASGVFPVMGFTSVFILLIGRLFKINIPLAMIISTLCGFIVLPCALFFMRLGSYILGLPTPPLNIFTLIQFDDLRGSAGSIVMTIFCAFLGWSLIMIPACPAIFFGTTYVVKRTRLMSKYKRTV</sequence>
<evidence type="ECO:0000313" key="5">
    <source>
        <dbReference type="Proteomes" id="UP000317494"/>
    </source>
</evidence>
<reference evidence="5 6" key="1">
    <citation type="journal article" date="2019" name="Sci. Rep.">
        <title>Comparative genomics of chytrid fungi reveal insights into the obligate biotrophic and pathogenic lifestyle of Synchytrium endobioticum.</title>
        <authorList>
            <person name="van de Vossenberg B.T.L.H."/>
            <person name="Warris S."/>
            <person name="Nguyen H.D.T."/>
            <person name="van Gent-Pelzer M.P.E."/>
            <person name="Joly D.L."/>
            <person name="van de Geest H.C."/>
            <person name="Bonants P.J.M."/>
            <person name="Smith D.S."/>
            <person name="Levesque C.A."/>
            <person name="van der Lee T.A.J."/>
        </authorList>
    </citation>
    <scope>NUCLEOTIDE SEQUENCE [LARGE SCALE GENOMIC DNA]</scope>
    <source>
        <strain evidence="4 6">LEV6574</strain>
        <strain evidence="3 5">MB42</strain>
    </source>
</reference>
<dbReference type="Proteomes" id="UP000320475">
    <property type="component" value="Unassembled WGS sequence"/>
</dbReference>
<accession>A0A507CPV2</accession>
<dbReference type="Pfam" id="PF09835">
    <property type="entry name" value="DUF2062"/>
    <property type="match status" value="1"/>
</dbReference>
<evidence type="ECO:0000313" key="4">
    <source>
        <dbReference type="EMBL" id="TPX42771.1"/>
    </source>
</evidence>
<dbReference type="EMBL" id="QEAM01000254">
    <property type="protein sequence ID" value="TPX42771.1"/>
    <property type="molecule type" value="Genomic_DNA"/>
</dbReference>
<evidence type="ECO:0000313" key="6">
    <source>
        <dbReference type="Proteomes" id="UP000320475"/>
    </source>
</evidence>
<proteinExistence type="predicted"/>
<keyword evidence="1" id="KW-0812">Transmembrane</keyword>
<evidence type="ECO:0000259" key="2">
    <source>
        <dbReference type="Pfam" id="PF09835"/>
    </source>
</evidence>
<feature type="transmembrane region" description="Helical" evidence="1">
    <location>
        <begin position="45"/>
        <end position="66"/>
    </location>
</feature>
<dbReference type="EMBL" id="QEAN01000282">
    <property type="protein sequence ID" value="TPX41163.1"/>
    <property type="molecule type" value="Genomic_DNA"/>
</dbReference>
<gene>
    <name evidence="4" type="ORF">SeLEV6574_g05415</name>
    <name evidence="3" type="ORF">SeMB42_g05695</name>
</gene>
<organism evidence="3 5">
    <name type="scientific">Synchytrium endobioticum</name>
    <dbReference type="NCBI Taxonomy" id="286115"/>
    <lineage>
        <taxon>Eukaryota</taxon>
        <taxon>Fungi</taxon>
        <taxon>Fungi incertae sedis</taxon>
        <taxon>Chytridiomycota</taxon>
        <taxon>Chytridiomycota incertae sedis</taxon>
        <taxon>Chytridiomycetes</taxon>
        <taxon>Synchytriales</taxon>
        <taxon>Synchytriaceae</taxon>
        <taxon>Synchytrium</taxon>
    </lineage>
</organism>
<protein>
    <recommendedName>
        <fullName evidence="2">DUF2062 domain-containing protein</fullName>
    </recommendedName>
</protein>
<dbReference type="OrthoDB" id="1914153at2759"/>
<dbReference type="PANTHER" id="PTHR35102">
    <property type="entry name" value="E3 UBIQUITIN-PROTEIN LIGASE"/>
    <property type="match status" value="1"/>
</dbReference>
<comment type="caution">
    <text evidence="3">The sequence shown here is derived from an EMBL/GenBank/DDBJ whole genome shotgun (WGS) entry which is preliminary data.</text>
</comment>
<feature type="transmembrane region" description="Helical" evidence="1">
    <location>
        <begin position="127"/>
        <end position="157"/>
    </location>
</feature>